<dbReference type="EMBL" id="LSRX01000029">
    <property type="protein sequence ID" value="OLQ13341.1"/>
    <property type="molecule type" value="Genomic_DNA"/>
</dbReference>
<evidence type="ECO:0000256" key="2">
    <source>
        <dbReference type="ARBA" id="ARBA00006690"/>
    </source>
</evidence>
<evidence type="ECO:0000256" key="7">
    <source>
        <dbReference type="SAM" id="Phobius"/>
    </source>
</evidence>
<feature type="transmembrane region" description="Helical" evidence="7">
    <location>
        <begin position="125"/>
        <end position="143"/>
    </location>
</feature>
<dbReference type="InterPro" id="IPR013936">
    <property type="entry name" value="CRT-like"/>
</dbReference>
<dbReference type="Pfam" id="PF08627">
    <property type="entry name" value="CRT-like"/>
    <property type="match status" value="1"/>
</dbReference>
<feature type="transmembrane region" description="Helical" evidence="7">
    <location>
        <begin position="97"/>
        <end position="119"/>
    </location>
</feature>
<keyword evidence="3" id="KW-0813">Transport</keyword>
<organism evidence="8 9">
    <name type="scientific">Symbiodinium microadriaticum</name>
    <name type="common">Dinoflagellate</name>
    <name type="synonym">Zooxanthella microadriatica</name>
    <dbReference type="NCBI Taxonomy" id="2951"/>
    <lineage>
        <taxon>Eukaryota</taxon>
        <taxon>Sar</taxon>
        <taxon>Alveolata</taxon>
        <taxon>Dinophyceae</taxon>
        <taxon>Suessiales</taxon>
        <taxon>Symbiodiniaceae</taxon>
        <taxon>Symbiodinium</taxon>
    </lineage>
</organism>
<feature type="transmembrane region" description="Helical" evidence="7">
    <location>
        <begin position="345"/>
        <end position="364"/>
    </location>
</feature>
<comment type="subcellular location">
    <subcellularLocation>
        <location evidence="1">Membrane</location>
        <topology evidence="1">Multi-pass membrane protein</topology>
    </subcellularLocation>
</comment>
<evidence type="ECO:0000256" key="3">
    <source>
        <dbReference type="ARBA" id="ARBA00022448"/>
    </source>
</evidence>
<evidence type="ECO:0000256" key="5">
    <source>
        <dbReference type="ARBA" id="ARBA00022989"/>
    </source>
</evidence>
<feature type="transmembrane region" description="Helical" evidence="7">
    <location>
        <begin position="150"/>
        <end position="169"/>
    </location>
</feature>
<keyword evidence="6 7" id="KW-0472">Membrane</keyword>
<dbReference type="PANTHER" id="PTHR13146">
    <property type="match status" value="1"/>
</dbReference>
<proteinExistence type="inferred from homology"/>
<protein>
    <submittedName>
        <fullName evidence="8">Solute carrier family 35 member F6</fullName>
    </submittedName>
</protein>
<evidence type="ECO:0000256" key="4">
    <source>
        <dbReference type="ARBA" id="ARBA00022692"/>
    </source>
</evidence>
<dbReference type="InterPro" id="IPR037185">
    <property type="entry name" value="EmrE-like"/>
</dbReference>
<dbReference type="OrthoDB" id="300580at2759"/>
<dbReference type="Proteomes" id="UP000186817">
    <property type="component" value="Unassembled WGS sequence"/>
</dbReference>
<feature type="transmembrane region" description="Helical" evidence="7">
    <location>
        <begin position="45"/>
        <end position="65"/>
    </location>
</feature>
<keyword evidence="9" id="KW-1185">Reference proteome</keyword>
<dbReference type="AlphaFoldDB" id="A0A1Q9F111"/>
<feature type="transmembrane region" description="Helical" evidence="7">
    <location>
        <begin position="274"/>
        <end position="294"/>
    </location>
</feature>
<evidence type="ECO:0000256" key="6">
    <source>
        <dbReference type="ARBA" id="ARBA00023136"/>
    </source>
</evidence>
<evidence type="ECO:0000256" key="1">
    <source>
        <dbReference type="ARBA" id="ARBA00004141"/>
    </source>
</evidence>
<accession>A0A1Q9F111</accession>
<name>A0A1Q9F111_SYMMI</name>
<evidence type="ECO:0000313" key="8">
    <source>
        <dbReference type="EMBL" id="OLQ13341.1"/>
    </source>
</evidence>
<keyword evidence="5 7" id="KW-1133">Transmembrane helix</keyword>
<sequence>MVNKTALIVSFLGVITLGGVTNKFAYQIKDVGDPAYPAHYFKKPWFLELLMFIGMVMSFPLHWAIQACSKPKVADGSQSEPLLPEEVKDRGWKIRALIFLPAMGDLVGSILSFTGLVYISNSTAQMLGSSIIIMVAVNSYIFLGRRYNSIQYAGMFIVLSSLLIVGYAADMAARDKHPQGQPGASASEQAFGMFLCVLARVVNSIQFVLEEKVMGESGLHPFEVTGTEGVYGLLMTACVIMPILARIPGSDVGGVYENTEDSLLMIQRNGTLDLVLIFYLLGLWGLNALGMMVMKHLGSVFRAVSRNMQALFVWLIDMALFYGLGSSRSTGFGYGPVGEPWNGTASWIQVVGFVFMTVGTMADLPRGVFVYAYGNAVQQVKAAQQEELKGIPSPIPVAHSMRELALDLDEGMMPSPLAVIAAEFNEDNAFGEADASRGLRAGLRSASTVYGNSIHPLSSLCKAQYGEYQAEDYRKSDQRSKLLRHPTKCLQFRDEGTFAVTAVVELRSSSPPSQR</sequence>
<feature type="transmembrane region" description="Helical" evidence="7">
    <location>
        <begin position="306"/>
        <end position="325"/>
    </location>
</feature>
<comment type="similarity">
    <text evidence="2">Belongs to the CRT-like transporter family.</text>
</comment>
<dbReference type="SUPFAM" id="SSF103481">
    <property type="entry name" value="Multidrug resistance efflux transporter EmrE"/>
    <property type="match status" value="1"/>
</dbReference>
<evidence type="ECO:0000313" key="9">
    <source>
        <dbReference type="Proteomes" id="UP000186817"/>
    </source>
</evidence>
<dbReference type="GO" id="GO:0016020">
    <property type="term" value="C:membrane"/>
    <property type="evidence" value="ECO:0007669"/>
    <property type="project" value="UniProtKB-SubCell"/>
</dbReference>
<keyword evidence="4 7" id="KW-0812">Transmembrane</keyword>
<dbReference type="OMA" id="ERADYYF"/>
<gene>
    <name evidence="8" type="primary">SLC35F6</name>
    <name evidence="8" type="ORF">AK812_SmicGene2633</name>
</gene>
<reference evidence="8 9" key="1">
    <citation type="submission" date="2016-02" db="EMBL/GenBank/DDBJ databases">
        <title>Genome analysis of coral dinoflagellate symbionts highlights evolutionary adaptations to a symbiotic lifestyle.</title>
        <authorList>
            <person name="Aranda M."/>
            <person name="Li Y."/>
            <person name="Liew Y.J."/>
            <person name="Baumgarten S."/>
            <person name="Simakov O."/>
            <person name="Wilson M."/>
            <person name="Piel J."/>
            <person name="Ashoor H."/>
            <person name="Bougouffa S."/>
            <person name="Bajic V.B."/>
            <person name="Ryu T."/>
            <person name="Ravasi T."/>
            <person name="Bayer T."/>
            <person name="Micklem G."/>
            <person name="Kim H."/>
            <person name="Bhak J."/>
            <person name="Lajeunesse T.C."/>
            <person name="Voolstra C.R."/>
        </authorList>
    </citation>
    <scope>NUCLEOTIDE SEQUENCE [LARGE SCALE GENOMIC DNA]</scope>
    <source>
        <strain evidence="8 9">CCMP2467</strain>
    </source>
</reference>
<comment type="caution">
    <text evidence="8">The sequence shown here is derived from an EMBL/GenBank/DDBJ whole genome shotgun (WGS) entry which is preliminary data.</text>
</comment>